<evidence type="ECO:0000313" key="1">
    <source>
        <dbReference type="EMBL" id="GAI78518.1"/>
    </source>
</evidence>
<dbReference type="AlphaFoldDB" id="X1RD82"/>
<sequence length="79" mass="9011">SPEHFVKEALEMGVSKRIPFIPKELKLDETVVLLAHKKAIIRQLTEEEMDKQGYQLPNWQYSIGNGNLSQAIAIPVPQR</sequence>
<dbReference type="EMBL" id="BARW01011939">
    <property type="protein sequence ID" value="GAI78518.1"/>
    <property type="molecule type" value="Genomic_DNA"/>
</dbReference>
<proteinExistence type="predicted"/>
<protein>
    <submittedName>
        <fullName evidence="1">Uncharacterized protein</fullName>
    </submittedName>
</protein>
<accession>X1RD82</accession>
<organism evidence="1">
    <name type="scientific">marine sediment metagenome</name>
    <dbReference type="NCBI Taxonomy" id="412755"/>
    <lineage>
        <taxon>unclassified sequences</taxon>
        <taxon>metagenomes</taxon>
        <taxon>ecological metagenomes</taxon>
    </lineage>
</organism>
<reference evidence="1" key="1">
    <citation type="journal article" date="2014" name="Front. Microbiol.">
        <title>High frequency of phylogenetically diverse reductive dehalogenase-homologous genes in deep subseafloor sedimentary metagenomes.</title>
        <authorList>
            <person name="Kawai M."/>
            <person name="Futagami T."/>
            <person name="Toyoda A."/>
            <person name="Takaki Y."/>
            <person name="Nishi S."/>
            <person name="Hori S."/>
            <person name="Arai W."/>
            <person name="Tsubouchi T."/>
            <person name="Morono Y."/>
            <person name="Uchiyama I."/>
            <person name="Ito T."/>
            <person name="Fujiyama A."/>
            <person name="Inagaki F."/>
            <person name="Takami H."/>
        </authorList>
    </citation>
    <scope>NUCLEOTIDE SEQUENCE</scope>
    <source>
        <strain evidence="1">Expedition CK06-06</strain>
    </source>
</reference>
<feature type="non-terminal residue" evidence="1">
    <location>
        <position position="1"/>
    </location>
</feature>
<gene>
    <name evidence="1" type="ORF">S12H4_22764</name>
</gene>
<name>X1RD82_9ZZZZ</name>
<comment type="caution">
    <text evidence="1">The sequence shown here is derived from an EMBL/GenBank/DDBJ whole genome shotgun (WGS) entry which is preliminary data.</text>
</comment>